<accession>A0A0L6CGN1</accession>
<keyword evidence="2" id="KW-1185">Reference proteome</keyword>
<name>A0A0L6CGN1_9MICO</name>
<sequence length="72" mass="7610">MIVDCQTCPVRGTHCEDCVVNAMLTISTHDLPVDRAEHDALATLVGVGLLDPQEAGRATARREPWPGLASAG</sequence>
<organism evidence="1 2">
    <name type="scientific">Luteipulveratus halotolerans</name>
    <dbReference type="NCBI Taxonomy" id="1631356"/>
    <lineage>
        <taxon>Bacteria</taxon>
        <taxon>Bacillati</taxon>
        <taxon>Actinomycetota</taxon>
        <taxon>Actinomycetes</taxon>
        <taxon>Micrococcales</taxon>
        <taxon>Dermacoccaceae</taxon>
        <taxon>Luteipulveratus</taxon>
    </lineage>
</organism>
<comment type="caution">
    <text evidence="1">The sequence shown here is derived from an EMBL/GenBank/DDBJ whole genome shotgun (WGS) entry which is preliminary data.</text>
</comment>
<reference evidence="2" key="1">
    <citation type="submission" date="2015-03" db="EMBL/GenBank/DDBJ databases">
        <title>Luteipulveratus halotolerans sp. nov., a novel actinobacterium (Dermacoccaceae) from Sarawak, Malaysia.</title>
        <authorList>
            <person name="Juboi H."/>
            <person name="Basik A."/>
            <person name="Shamsul S.S."/>
            <person name="Arnold P."/>
            <person name="Schmitt E.K."/>
            <person name="Sanglier J.-J."/>
            <person name="Yeo T."/>
        </authorList>
    </citation>
    <scope>NUCLEOTIDE SEQUENCE [LARGE SCALE GENOMIC DNA]</scope>
    <source>
        <strain evidence="2">C296001</strain>
    </source>
</reference>
<dbReference type="RefSeq" id="WP_050669258.1">
    <property type="nucleotide sequence ID" value="NZ_LAIR01000002.1"/>
</dbReference>
<protein>
    <submittedName>
        <fullName evidence="1">Uncharacterized protein</fullName>
    </submittedName>
</protein>
<dbReference type="EMBL" id="LAIR01000002">
    <property type="protein sequence ID" value="KNX36951.1"/>
    <property type="molecule type" value="Genomic_DNA"/>
</dbReference>
<evidence type="ECO:0000313" key="2">
    <source>
        <dbReference type="Proteomes" id="UP000037397"/>
    </source>
</evidence>
<gene>
    <name evidence="1" type="ORF">VV01_06970</name>
</gene>
<dbReference type="Proteomes" id="UP000037397">
    <property type="component" value="Unassembled WGS sequence"/>
</dbReference>
<evidence type="ECO:0000313" key="1">
    <source>
        <dbReference type="EMBL" id="KNX36951.1"/>
    </source>
</evidence>
<proteinExistence type="predicted"/>
<dbReference type="OrthoDB" id="4774211at2"/>
<dbReference type="AlphaFoldDB" id="A0A0L6CGN1"/>